<sequence>MAATNRLPPCVVLLRGADLTRYGCGEHGQKLVEGLTLLLRFIDDDHPNLTASLCIRISDQALRIIQAGFGQGDKPLVQIGGGREMHARGLVHQADESLIALTLVFRLSEDERVYHLVHDAAGESLSMAADPPDDRASPVTGLPVPVRRRDDGVDLVFMAKLLDAVLEKQAGQPDDDGVLCLKKRRFQGEGGKGFLFAHVAFSFQGQAFWANLFEGVLHGDLRAAGDSSHVDFDFITLSPGFEVEFDDTMELGTVNMFRTMGSAGDSVKYVTIDHSGDFGDRMVAVWTLQLDHGHNWRWNQDDQFSVRSIRELEDFKKARLPENVLKCPVVLPDGALWFLLSNK</sequence>
<dbReference type="EMBL" id="CM003536">
    <property type="protein sequence ID" value="RCV41081.1"/>
    <property type="molecule type" value="Genomic_DNA"/>
</dbReference>
<reference evidence="2" key="1">
    <citation type="journal article" date="2012" name="Nat. Biotechnol.">
        <title>Reference genome sequence of the model plant Setaria.</title>
        <authorList>
            <person name="Bennetzen J.L."/>
            <person name="Schmutz J."/>
            <person name="Wang H."/>
            <person name="Percifield R."/>
            <person name="Hawkins J."/>
            <person name="Pontaroli A.C."/>
            <person name="Estep M."/>
            <person name="Feng L."/>
            <person name="Vaughn J.N."/>
            <person name="Grimwood J."/>
            <person name="Jenkins J."/>
            <person name="Barry K."/>
            <person name="Lindquist E."/>
            <person name="Hellsten U."/>
            <person name="Deshpande S."/>
            <person name="Wang X."/>
            <person name="Wu X."/>
            <person name="Mitros T."/>
            <person name="Triplett J."/>
            <person name="Yang X."/>
            <person name="Ye C.Y."/>
            <person name="Mauro-Herrera M."/>
            <person name="Wang L."/>
            <person name="Li P."/>
            <person name="Sharma M."/>
            <person name="Sharma R."/>
            <person name="Ronald P.C."/>
            <person name="Panaud O."/>
            <person name="Kellogg E.A."/>
            <person name="Brutnell T.P."/>
            <person name="Doust A.N."/>
            <person name="Tuskan G.A."/>
            <person name="Rokhsar D."/>
            <person name="Devos K.M."/>
        </authorList>
    </citation>
    <scope>NUCLEOTIDE SEQUENCE [LARGE SCALE GENOMIC DNA]</scope>
    <source>
        <strain evidence="2">Yugu1</strain>
    </source>
</reference>
<protein>
    <recommendedName>
        <fullName evidence="1">DUF1618 domain-containing protein</fullName>
    </recommendedName>
</protein>
<gene>
    <name evidence="2" type="ORF">SETIT_9G107500v2</name>
</gene>
<evidence type="ECO:0000313" key="2">
    <source>
        <dbReference type="EMBL" id="RCV41081.1"/>
    </source>
</evidence>
<proteinExistence type="predicted"/>
<feature type="domain" description="DUF1618" evidence="1">
    <location>
        <begin position="209"/>
        <end position="332"/>
    </location>
</feature>
<reference evidence="2" key="2">
    <citation type="submission" date="2015-07" db="EMBL/GenBank/DDBJ databases">
        <authorList>
            <person name="Noorani M."/>
        </authorList>
    </citation>
    <scope>NUCLEOTIDE SEQUENCE</scope>
    <source>
        <strain evidence="2">Yugu1</strain>
    </source>
</reference>
<accession>A0A368SFD6</accession>
<dbReference type="OrthoDB" id="678833at2759"/>
<dbReference type="PANTHER" id="PTHR33086">
    <property type="entry name" value="OS05G0468200 PROTEIN-RELATED"/>
    <property type="match status" value="1"/>
</dbReference>
<evidence type="ECO:0000259" key="1">
    <source>
        <dbReference type="Pfam" id="PF07762"/>
    </source>
</evidence>
<organism evidence="2">
    <name type="scientific">Setaria italica</name>
    <name type="common">Foxtail millet</name>
    <name type="synonym">Panicum italicum</name>
    <dbReference type="NCBI Taxonomy" id="4555"/>
    <lineage>
        <taxon>Eukaryota</taxon>
        <taxon>Viridiplantae</taxon>
        <taxon>Streptophyta</taxon>
        <taxon>Embryophyta</taxon>
        <taxon>Tracheophyta</taxon>
        <taxon>Spermatophyta</taxon>
        <taxon>Magnoliopsida</taxon>
        <taxon>Liliopsida</taxon>
        <taxon>Poales</taxon>
        <taxon>Poaceae</taxon>
        <taxon>PACMAD clade</taxon>
        <taxon>Panicoideae</taxon>
        <taxon>Panicodae</taxon>
        <taxon>Paniceae</taxon>
        <taxon>Cenchrinae</taxon>
        <taxon>Setaria</taxon>
    </lineage>
</organism>
<dbReference type="STRING" id="4555.A0A368SFD6"/>
<dbReference type="Pfam" id="PF07762">
    <property type="entry name" value="DUF1618"/>
    <property type="match status" value="1"/>
</dbReference>
<dbReference type="PANTHER" id="PTHR33086:SF94">
    <property type="entry name" value="EXPRESSED PROTEIN"/>
    <property type="match status" value="1"/>
</dbReference>
<name>A0A368SFD6_SETIT</name>
<feature type="non-terminal residue" evidence="2">
    <location>
        <position position="343"/>
    </location>
</feature>
<dbReference type="InterPro" id="IPR011676">
    <property type="entry name" value="DUF1618"/>
</dbReference>
<dbReference type="AlphaFoldDB" id="A0A368SFD6"/>